<organism evidence="2 3">
    <name type="scientific">Saccharothrix australiensis</name>
    <dbReference type="NCBI Taxonomy" id="2072"/>
    <lineage>
        <taxon>Bacteria</taxon>
        <taxon>Bacillati</taxon>
        <taxon>Actinomycetota</taxon>
        <taxon>Actinomycetes</taxon>
        <taxon>Pseudonocardiales</taxon>
        <taxon>Pseudonocardiaceae</taxon>
        <taxon>Saccharothrix</taxon>
    </lineage>
</organism>
<evidence type="ECO:0000259" key="1">
    <source>
        <dbReference type="PROSITE" id="PS50801"/>
    </source>
</evidence>
<feature type="domain" description="STAS" evidence="1">
    <location>
        <begin position="10"/>
        <end position="120"/>
    </location>
</feature>
<dbReference type="InterPro" id="IPR002645">
    <property type="entry name" value="STAS_dom"/>
</dbReference>
<dbReference type="OrthoDB" id="3576811at2"/>
<dbReference type="PANTHER" id="PTHR33495:SF2">
    <property type="entry name" value="ANTI-SIGMA FACTOR ANTAGONIST TM_1081-RELATED"/>
    <property type="match status" value="1"/>
</dbReference>
<dbReference type="RefSeq" id="WP_121006607.1">
    <property type="nucleotide sequence ID" value="NZ_RBXO01000001.1"/>
</dbReference>
<dbReference type="InterPro" id="IPR036513">
    <property type="entry name" value="STAS_dom_sf"/>
</dbReference>
<dbReference type="AlphaFoldDB" id="A0A495W076"/>
<accession>A0A495W076</accession>
<keyword evidence="3" id="KW-1185">Reference proteome</keyword>
<dbReference type="EMBL" id="RBXO01000001">
    <property type="protein sequence ID" value="RKT54784.1"/>
    <property type="molecule type" value="Genomic_DNA"/>
</dbReference>
<dbReference type="Gene3D" id="3.30.750.24">
    <property type="entry name" value="STAS domain"/>
    <property type="match status" value="1"/>
</dbReference>
<dbReference type="CDD" id="cd07043">
    <property type="entry name" value="STAS_anti-anti-sigma_factors"/>
    <property type="match status" value="1"/>
</dbReference>
<dbReference type="Proteomes" id="UP000282084">
    <property type="component" value="Unassembled WGS sequence"/>
</dbReference>
<dbReference type="GO" id="GO:0043856">
    <property type="term" value="F:anti-sigma factor antagonist activity"/>
    <property type="evidence" value="ECO:0007669"/>
    <property type="project" value="TreeGrafter"/>
</dbReference>
<proteinExistence type="predicted"/>
<comment type="caution">
    <text evidence="2">The sequence shown here is derived from an EMBL/GenBank/DDBJ whole genome shotgun (WGS) entry which is preliminary data.</text>
</comment>
<dbReference type="Pfam" id="PF01740">
    <property type="entry name" value="STAS"/>
    <property type="match status" value="1"/>
</dbReference>
<protein>
    <submittedName>
        <fullName evidence="2">Anti-anti-sigma factor</fullName>
    </submittedName>
</protein>
<dbReference type="SUPFAM" id="SSF52091">
    <property type="entry name" value="SpoIIaa-like"/>
    <property type="match status" value="1"/>
</dbReference>
<dbReference type="PROSITE" id="PS50801">
    <property type="entry name" value="STAS"/>
    <property type="match status" value="1"/>
</dbReference>
<evidence type="ECO:0000313" key="2">
    <source>
        <dbReference type="EMBL" id="RKT54784.1"/>
    </source>
</evidence>
<evidence type="ECO:0000313" key="3">
    <source>
        <dbReference type="Proteomes" id="UP000282084"/>
    </source>
</evidence>
<reference evidence="2 3" key="1">
    <citation type="submission" date="2018-10" db="EMBL/GenBank/DDBJ databases">
        <title>Sequencing the genomes of 1000 actinobacteria strains.</title>
        <authorList>
            <person name="Klenk H.-P."/>
        </authorList>
    </citation>
    <scope>NUCLEOTIDE SEQUENCE [LARGE SCALE GENOMIC DNA]</scope>
    <source>
        <strain evidence="2 3">DSM 43800</strain>
    </source>
</reference>
<dbReference type="PANTHER" id="PTHR33495">
    <property type="entry name" value="ANTI-SIGMA FACTOR ANTAGONIST TM_1081-RELATED-RELATED"/>
    <property type="match status" value="1"/>
</dbReference>
<sequence length="125" mass="13212">MTNPETGPWTRVETLAEGQAVLVRVGGDIDQGTVATLDEGLARATATSAPLVAVDLHEVGLLASVGLSSLIRVHQRLGEDGREFAVVVDAEHQLSRLLWTTALTRILTVVPSVDEALARAPRNPG</sequence>
<name>A0A495W076_9PSEU</name>
<gene>
    <name evidence="2" type="ORF">C8E97_3433</name>
</gene>